<dbReference type="EMBL" id="LLXI01000361">
    <property type="protein sequence ID" value="PKY45025.1"/>
    <property type="molecule type" value="Genomic_DNA"/>
</dbReference>
<organism evidence="1 2">
    <name type="scientific">Rhizophagus irregularis</name>
    <dbReference type="NCBI Taxonomy" id="588596"/>
    <lineage>
        <taxon>Eukaryota</taxon>
        <taxon>Fungi</taxon>
        <taxon>Fungi incertae sedis</taxon>
        <taxon>Mucoromycota</taxon>
        <taxon>Glomeromycotina</taxon>
        <taxon>Glomeromycetes</taxon>
        <taxon>Glomerales</taxon>
        <taxon>Glomeraceae</taxon>
        <taxon>Rhizophagus</taxon>
    </lineage>
</organism>
<keyword evidence="2" id="KW-1185">Reference proteome</keyword>
<name>A0A2I1GEJ7_9GLOM</name>
<proteinExistence type="predicted"/>
<dbReference type="Proteomes" id="UP000234323">
    <property type="component" value="Unassembled WGS sequence"/>
</dbReference>
<dbReference type="AlphaFoldDB" id="A0A2I1GEJ7"/>
<sequence length="80" mass="9229">MIGSIKFTNDNIENEENPIAYAESTSEIIKPKYLHGRLMVEGKKQSLFVKICSNNSNDRSEFEVLDSSLNEHCYIMIRLM</sequence>
<evidence type="ECO:0000313" key="2">
    <source>
        <dbReference type="Proteomes" id="UP000234323"/>
    </source>
</evidence>
<reference evidence="1 2" key="1">
    <citation type="submission" date="2015-10" db="EMBL/GenBank/DDBJ databases">
        <title>Genome analyses suggest a sexual origin of heterokaryosis in a supposedly ancient asexual fungus.</title>
        <authorList>
            <person name="Ropars J."/>
            <person name="Sedzielewska K."/>
            <person name="Noel J."/>
            <person name="Charron P."/>
            <person name="Farinelli L."/>
            <person name="Marton T."/>
            <person name="Kruger M."/>
            <person name="Pelin A."/>
            <person name="Brachmann A."/>
            <person name="Corradi N."/>
        </authorList>
    </citation>
    <scope>NUCLEOTIDE SEQUENCE [LARGE SCALE GENOMIC DNA]</scope>
    <source>
        <strain evidence="1 2">A4</strain>
    </source>
</reference>
<gene>
    <name evidence="1" type="ORF">RhiirA4_459502</name>
</gene>
<accession>A0A2I1GEJ7</accession>
<protein>
    <submittedName>
        <fullName evidence="1">Uncharacterized protein</fullName>
    </submittedName>
</protein>
<comment type="caution">
    <text evidence="1">The sequence shown here is derived from an EMBL/GenBank/DDBJ whole genome shotgun (WGS) entry which is preliminary data.</text>
</comment>
<evidence type="ECO:0000313" key="1">
    <source>
        <dbReference type="EMBL" id="PKY45025.1"/>
    </source>
</evidence>